<dbReference type="EMBL" id="KZ613828">
    <property type="protein sequence ID" value="PMD58096.1"/>
    <property type="molecule type" value="Genomic_DNA"/>
</dbReference>
<organism evidence="2 3">
    <name type="scientific">Hyaloscypha bicolor E</name>
    <dbReference type="NCBI Taxonomy" id="1095630"/>
    <lineage>
        <taxon>Eukaryota</taxon>
        <taxon>Fungi</taxon>
        <taxon>Dikarya</taxon>
        <taxon>Ascomycota</taxon>
        <taxon>Pezizomycotina</taxon>
        <taxon>Leotiomycetes</taxon>
        <taxon>Helotiales</taxon>
        <taxon>Hyaloscyphaceae</taxon>
        <taxon>Hyaloscypha</taxon>
        <taxon>Hyaloscypha bicolor</taxon>
    </lineage>
</organism>
<evidence type="ECO:0008006" key="4">
    <source>
        <dbReference type="Google" id="ProtNLM"/>
    </source>
</evidence>
<evidence type="ECO:0000256" key="1">
    <source>
        <dbReference type="SAM" id="MobiDB-lite"/>
    </source>
</evidence>
<dbReference type="Proteomes" id="UP000235371">
    <property type="component" value="Unassembled WGS sequence"/>
</dbReference>
<feature type="compositionally biased region" description="Acidic residues" evidence="1">
    <location>
        <begin position="175"/>
        <end position="192"/>
    </location>
</feature>
<dbReference type="PANTHER" id="PTHR42084:SF1">
    <property type="entry name" value="SERINE_THREONINE-PROTEIN KINASE PPK6"/>
    <property type="match status" value="1"/>
</dbReference>
<dbReference type="InParanoid" id="A0A2J6T503"/>
<name>A0A2J6T503_9HELO</name>
<evidence type="ECO:0000313" key="3">
    <source>
        <dbReference type="Proteomes" id="UP000235371"/>
    </source>
</evidence>
<sequence length="577" mass="63101">MSSDLLAEFDSFYRAPQDTPSTSTPGLNELSFLGNTSHDGHMGYGDGFPKSQPPTTQPADDIWGDMTSFQQATPQKPTAPRDDIWGAFGAFPEQSKAPLPGLNTNQAYYGQTASGPTQNKPRIIRRSTLDLFSGNTNDLEHSSPYRTTTKAPYQAPPLPKPALARKSSSGGEILFDADEVSNDPEEDDEFGDFETATSKEPSSQPQQSQSLNDLFGATTLSSKSSKRPSDLLRASTTLTSNVLPYPQAPKSPSFQERNPFAELGLATKQLSSIKGEDKLKSASPVTAWPTFEPAVPKPDIYRDSPVSTAQDEEEWGDFADLPPETPAVVNAKAASGIEADAWAWDAADQVTEAARPVEMTPPTNIPPPSVLLALFPPLFDLPQSTLFKAVANQTFSLKNRIISDPATVEFLRAYLLIAVVAARLIAGRKLRWKRDTLLSQAMKIGPAVAGGKGGMKLAGVDKAEVTREDREAADVVRVWREQLGRLRSAIAVANSSIKDTSVHLVIPEINEAMHVKTQEGSLVAPKPCIICGLKREERVSKVDVQVEDSFGEWWVEHWGHRACRNFWLEHESKLRHR</sequence>
<dbReference type="GeneID" id="36588598"/>
<gene>
    <name evidence="2" type="ORF">K444DRAFT_614348</name>
</gene>
<evidence type="ECO:0000313" key="2">
    <source>
        <dbReference type="EMBL" id="PMD58096.1"/>
    </source>
</evidence>
<feature type="compositionally biased region" description="Polar residues" evidence="1">
    <location>
        <begin position="102"/>
        <end position="120"/>
    </location>
</feature>
<dbReference type="RefSeq" id="XP_024735000.1">
    <property type="nucleotide sequence ID" value="XM_024880521.1"/>
</dbReference>
<protein>
    <recommendedName>
        <fullName evidence="4">Serine/threonine-protein kinase ppk6</fullName>
    </recommendedName>
</protein>
<accession>A0A2J6T503</accession>
<keyword evidence="3" id="KW-1185">Reference proteome</keyword>
<feature type="region of interest" description="Disordered" evidence="1">
    <location>
        <begin position="1"/>
        <end position="63"/>
    </location>
</feature>
<dbReference type="AlphaFoldDB" id="A0A2J6T503"/>
<feature type="region of interest" description="Disordered" evidence="1">
    <location>
        <begin position="91"/>
        <end position="210"/>
    </location>
</feature>
<reference evidence="2 3" key="1">
    <citation type="submission" date="2016-04" db="EMBL/GenBank/DDBJ databases">
        <title>A degradative enzymes factory behind the ericoid mycorrhizal symbiosis.</title>
        <authorList>
            <consortium name="DOE Joint Genome Institute"/>
            <person name="Martino E."/>
            <person name="Morin E."/>
            <person name="Grelet G."/>
            <person name="Kuo A."/>
            <person name="Kohler A."/>
            <person name="Daghino S."/>
            <person name="Barry K."/>
            <person name="Choi C."/>
            <person name="Cichocki N."/>
            <person name="Clum A."/>
            <person name="Copeland A."/>
            <person name="Hainaut M."/>
            <person name="Haridas S."/>
            <person name="Labutti K."/>
            <person name="Lindquist E."/>
            <person name="Lipzen A."/>
            <person name="Khouja H.-R."/>
            <person name="Murat C."/>
            <person name="Ohm R."/>
            <person name="Olson A."/>
            <person name="Spatafora J."/>
            <person name="Veneault-Fourrey C."/>
            <person name="Henrissat B."/>
            <person name="Grigoriev I."/>
            <person name="Martin F."/>
            <person name="Perotto S."/>
        </authorList>
    </citation>
    <scope>NUCLEOTIDE SEQUENCE [LARGE SCALE GENOMIC DNA]</scope>
    <source>
        <strain evidence="2 3">E</strain>
    </source>
</reference>
<proteinExistence type="predicted"/>
<dbReference type="PANTHER" id="PTHR42084">
    <property type="entry name" value="YALI0E26631P"/>
    <property type="match status" value="1"/>
</dbReference>
<dbReference type="STRING" id="1095630.A0A2J6T503"/>
<dbReference type="OrthoDB" id="5420391at2759"/>
<feature type="compositionally biased region" description="Low complexity" evidence="1">
    <location>
        <begin position="201"/>
        <end position="210"/>
    </location>
</feature>